<accession>A0A1S8DF35</accession>
<reference evidence="3 4" key="1">
    <citation type="submission" date="2017-01" db="EMBL/GenBank/DDBJ databases">
        <title>Draft genome sequence of Pseudomonas pachastrellae type strain CCUG 46540T from a deep sea.</title>
        <authorList>
            <person name="Gomila M."/>
            <person name="Mulet M."/>
            <person name="Lalucat J."/>
            <person name="Garcia-Valdes E."/>
        </authorList>
    </citation>
    <scope>NUCLEOTIDE SEQUENCE [LARGE SCALE GENOMIC DNA]</scope>
    <source>
        <strain evidence="3 4">CCUG 46540</strain>
    </source>
</reference>
<feature type="compositionally biased region" description="Acidic residues" evidence="2">
    <location>
        <begin position="328"/>
        <end position="340"/>
    </location>
</feature>
<feature type="compositionally biased region" description="Basic and acidic residues" evidence="2">
    <location>
        <begin position="116"/>
        <end position="142"/>
    </location>
</feature>
<evidence type="ECO:0000256" key="1">
    <source>
        <dbReference type="SAM" id="Coils"/>
    </source>
</evidence>
<evidence type="ECO:0000256" key="2">
    <source>
        <dbReference type="SAM" id="MobiDB-lite"/>
    </source>
</evidence>
<organism evidence="3 4">
    <name type="scientific">Halopseudomonas pachastrellae</name>
    <dbReference type="NCBI Taxonomy" id="254161"/>
    <lineage>
        <taxon>Bacteria</taxon>
        <taxon>Pseudomonadati</taxon>
        <taxon>Pseudomonadota</taxon>
        <taxon>Gammaproteobacteria</taxon>
        <taxon>Pseudomonadales</taxon>
        <taxon>Pseudomonadaceae</taxon>
        <taxon>Halopseudomonas</taxon>
    </lineage>
</organism>
<keyword evidence="1" id="KW-0175">Coiled coil</keyword>
<evidence type="ECO:0000313" key="3">
    <source>
        <dbReference type="EMBL" id="ONM43150.1"/>
    </source>
</evidence>
<dbReference type="AlphaFoldDB" id="A0A1S8DF35"/>
<proteinExistence type="predicted"/>
<dbReference type="Proteomes" id="UP000242847">
    <property type="component" value="Unassembled WGS sequence"/>
</dbReference>
<feature type="coiled-coil region" evidence="1">
    <location>
        <begin position="165"/>
        <end position="192"/>
    </location>
</feature>
<dbReference type="STRING" id="254161.SAMN05216256_101114"/>
<feature type="region of interest" description="Disordered" evidence="2">
    <location>
        <begin position="1"/>
        <end position="103"/>
    </location>
</feature>
<feature type="region of interest" description="Disordered" evidence="2">
    <location>
        <begin position="116"/>
        <end position="155"/>
    </location>
</feature>
<sequence length="355" mass="39781">MSKKTQEMIAEELETLLLDALDIEEEEEEEEELDDDDEFDPEEDEDRGDEVDPDLPDDDDDLPGEDADGDADADADADDFDADDLADLAGEGGDRKPSMIPHARFNEVNEALKKERAERLQLEEELARTRGRVPKDADAQQDKDEEQPPAFDFKAKRKELRDALYEGNEERAEQLEDEIEAAKAAEFERRAEAKAQQLFESRQAADEAKRIQTEVQAAATAAMTKYPLLNPEVEGHDPELLEEVVALRNFYIHQKGMSPGEAITKAADKVAGRGTASKDDAGDSDAKPAGKKLKPDAKPTTEQLRRNDERSRKIPPRDGGLGERASDIDWENLTEEEFENLPESVKRKERGDFVS</sequence>
<feature type="compositionally biased region" description="Basic and acidic residues" evidence="2">
    <location>
        <begin position="266"/>
        <end position="327"/>
    </location>
</feature>
<dbReference type="EMBL" id="MUBC01000035">
    <property type="protein sequence ID" value="ONM43150.1"/>
    <property type="molecule type" value="Genomic_DNA"/>
</dbReference>
<feature type="compositionally biased region" description="Basic and acidic residues" evidence="2">
    <location>
        <begin position="344"/>
        <end position="355"/>
    </location>
</feature>
<gene>
    <name evidence="3" type="ORF">BXT89_14460</name>
</gene>
<dbReference type="OrthoDB" id="7033663at2"/>
<feature type="region of interest" description="Disordered" evidence="2">
    <location>
        <begin position="256"/>
        <end position="355"/>
    </location>
</feature>
<feature type="compositionally biased region" description="Acidic residues" evidence="2">
    <location>
        <begin position="21"/>
        <end position="86"/>
    </location>
</feature>
<keyword evidence="4" id="KW-1185">Reference proteome</keyword>
<comment type="caution">
    <text evidence="3">The sequence shown here is derived from an EMBL/GenBank/DDBJ whole genome shotgun (WGS) entry which is preliminary data.</text>
</comment>
<evidence type="ECO:0000313" key="4">
    <source>
        <dbReference type="Proteomes" id="UP000242847"/>
    </source>
</evidence>
<protein>
    <submittedName>
        <fullName evidence="3">Uncharacterized protein</fullName>
    </submittedName>
</protein>
<dbReference type="RefSeq" id="WP_083728387.1">
    <property type="nucleotide sequence ID" value="NZ_FOUD01000001.1"/>
</dbReference>
<name>A0A1S8DF35_9GAMM</name>